<proteinExistence type="predicted"/>
<protein>
    <submittedName>
        <fullName evidence="1">Uncharacterized protein</fullName>
    </submittedName>
</protein>
<sequence length="84" mass="10008">MFEEWFKHVIVKVSIYINTVEGNDSLKGWKVIQKEKQPLHIVVKVIQKVMKPLQFEEKVIQKEKQPLQIEVKVIQKRMKPLQGK</sequence>
<gene>
    <name evidence="1" type="ORF">U6C28_12620</name>
</gene>
<dbReference type="EMBL" id="JAXUIA010000008">
    <property type="protein sequence ID" value="MEA0977146.1"/>
    <property type="molecule type" value="Genomic_DNA"/>
</dbReference>
<keyword evidence="2" id="KW-1185">Reference proteome</keyword>
<comment type="caution">
    <text evidence="1">The sequence shown here is derived from an EMBL/GenBank/DDBJ whole genome shotgun (WGS) entry which is preliminary data.</text>
</comment>
<evidence type="ECO:0000313" key="2">
    <source>
        <dbReference type="Proteomes" id="UP001289615"/>
    </source>
</evidence>
<evidence type="ECO:0000313" key="1">
    <source>
        <dbReference type="EMBL" id="MEA0977146.1"/>
    </source>
</evidence>
<accession>A0ABU5NM81</accession>
<organism evidence="1 2">
    <name type="scientific">Lysinibacillus irui</name>
    <dbReference type="NCBI Taxonomy" id="2998077"/>
    <lineage>
        <taxon>Bacteria</taxon>
        <taxon>Bacillati</taxon>
        <taxon>Bacillota</taxon>
        <taxon>Bacilli</taxon>
        <taxon>Bacillales</taxon>
        <taxon>Bacillaceae</taxon>
        <taxon>Lysinibacillus</taxon>
    </lineage>
</organism>
<dbReference type="Proteomes" id="UP001289615">
    <property type="component" value="Unassembled WGS sequence"/>
</dbReference>
<name>A0ABU5NM81_9BACI</name>
<reference evidence="1 2" key="1">
    <citation type="submission" date="2023-12" db="EMBL/GenBank/DDBJ databases">
        <title>Genome comparison identifies genes involved in endophytic behavior of Lysinibacillus irui and provides insights into its role as a plant-growth promoting bacterium.</title>
        <authorList>
            <person name="Hilario S."/>
            <person name="Matos I."/>
            <person name="Goncalves M.F.M."/>
            <person name="Pardo C.A."/>
            <person name="Santos M.J."/>
        </authorList>
    </citation>
    <scope>NUCLEOTIDE SEQUENCE [LARGE SCALE GENOMIC DNA]</scope>
    <source>
        <strain evidence="1 2">B3</strain>
    </source>
</reference>
<dbReference type="RefSeq" id="WP_322611821.1">
    <property type="nucleotide sequence ID" value="NZ_JAXLNX010000014.1"/>
</dbReference>